<feature type="compositionally biased region" description="Basic and acidic residues" evidence="1">
    <location>
        <begin position="36"/>
        <end position="49"/>
    </location>
</feature>
<feature type="region of interest" description="Disordered" evidence="1">
    <location>
        <begin position="416"/>
        <end position="451"/>
    </location>
</feature>
<sequence>MEVIQRLNAEIEELSAALKAPGVAAARAFKLRKELGQRRSERARAERAVRQGRRARKEVKGSSEDVRAILSEVSAVGDAAPLAAGLSASSSPPRFLGERSPLQSPKGAAGGKTLALPPGLHEGESPPSAGSQEMALAILLHPETLSAGSCTVVGRLGLLATAFKATALDASNDCFGDMAWQVACSTLARERALWCPTPVDGSRGHWRAMFFEQLWPARWKWTADAASGSAARQRQRRLGELGVVEEETGRDFTIQVAVRFRPGAISQGRLLVPLHQKLMLERQKGDGAAKIGEKEPPEFLDALMGHVMADPVKLPSSGRICDRRVVEEQLRRGLVDPFDGSHLEAHMLEPQGELRTRIEGWRAERRRQAADGGEKHKLEGDEVRELVERLGGNADLQLVEAVLEAERLRAAGRSALRGAMGRESSQQEREEEEEEGEEEVQIARTASESTEACVAGVMIPGVVPGHQPST</sequence>
<name>A0A7S0FXB4_9DINO</name>
<dbReference type="GO" id="GO:0000151">
    <property type="term" value="C:ubiquitin ligase complex"/>
    <property type="evidence" value="ECO:0007669"/>
    <property type="project" value="InterPro"/>
</dbReference>
<dbReference type="InterPro" id="IPR013083">
    <property type="entry name" value="Znf_RING/FYVE/PHD"/>
</dbReference>
<reference evidence="3" key="1">
    <citation type="submission" date="2021-01" db="EMBL/GenBank/DDBJ databases">
        <authorList>
            <person name="Corre E."/>
            <person name="Pelletier E."/>
            <person name="Niang G."/>
            <person name="Scheremetjew M."/>
            <person name="Finn R."/>
            <person name="Kale V."/>
            <person name="Holt S."/>
            <person name="Cochrane G."/>
            <person name="Meng A."/>
            <person name="Brown T."/>
            <person name="Cohen L."/>
        </authorList>
    </citation>
    <scope>NUCLEOTIDE SEQUENCE</scope>
    <source>
        <strain evidence="3">Pbaha01</strain>
    </source>
</reference>
<evidence type="ECO:0000256" key="1">
    <source>
        <dbReference type="SAM" id="MobiDB-lite"/>
    </source>
</evidence>
<dbReference type="EMBL" id="HBEG01052775">
    <property type="protein sequence ID" value="CAD8388422.1"/>
    <property type="molecule type" value="Transcribed_RNA"/>
</dbReference>
<proteinExistence type="predicted"/>
<dbReference type="PANTHER" id="PTHR13931:SF2">
    <property type="entry name" value="UBIQUITIN CONJUGATION FACTOR E4 B"/>
    <property type="match status" value="1"/>
</dbReference>
<dbReference type="GO" id="GO:0034450">
    <property type="term" value="F:ubiquitin-ubiquitin ligase activity"/>
    <property type="evidence" value="ECO:0007669"/>
    <property type="project" value="InterPro"/>
</dbReference>
<dbReference type="SUPFAM" id="SSF57850">
    <property type="entry name" value="RING/U-box"/>
    <property type="match status" value="1"/>
</dbReference>
<feature type="compositionally biased region" description="Acidic residues" evidence="1">
    <location>
        <begin position="429"/>
        <end position="440"/>
    </location>
</feature>
<dbReference type="PROSITE" id="PS51698">
    <property type="entry name" value="U_BOX"/>
    <property type="match status" value="1"/>
</dbReference>
<accession>A0A7S0FXB4</accession>
<dbReference type="AlphaFoldDB" id="A0A7S0FXB4"/>
<organism evidence="3">
    <name type="scientific">Pyrodinium bahamense</name>
    <dbReference type="NCBI Taxonomy" id="73915"/>
    <lineage>
        <taxon>Eukaryota</taxon>
        <taxon>Sar</taxon>
        <taxon>Alveolata</taxon>
        <taxon>Dinophyceae</taxon>
        <taxon>Gonyaulacales</taxon>
        <taxon>Pyrocystaceae</taxon>
        <taxon>Pyrodinium</taxon>
    </lineage>
</organism>
<dbReference type="InterPro" id="IPR003613">
    <property type="entry name" value="Ubox_domain"/>
</dbReference>
<dbReference type="InterPro" id="IPR045132">
    <property type="entry name" value="UBE4"/>
</dbReference>
<dbReference type="GO" id="GO:0005737">
    <property type="term" value="C:cytoplasm"/>
    <property type="evidence" value="ECO:0007669"/>
    <property type="project" value="TreeGrafter"/>
</dbReference>
<dbReference type="GO" id="GO:0005634">
    <property type="term" value="C:nucleus"/>
    <property type="evidence" value="ECO:0007669"/>
    <property type="project" value="TreeGrafter"/>
</dbReference>
<dbReference type="GO" id="GO:0036503">
    <property type="term" value="P:ERAD pathway"/>
    <property type="evidence" value="ECO:0007669"/>
    <property type="project" value="InterPro"/>
</dbReference>
<dbReference type="Gene3D" id="3.30.40.10">
    <property type="entry name" value="Zinc/RING finger domain, C3HC4 (zinc finger)"/>
    <property type="match status" value="1"/>
</dbReference>
<evidence type="ECO:0000259" key="2">
    <source>
        <dbReference type="PROSITE" id="PS51698"/>
    </source>
</evidence>
<dbReference type="Pfam" id="PF04564">
    <property type="entry name" value="U-box"/>
    <property type="match status" value="1"/>
</dbReference>
<protein>
    <recommendedName>
        <fullName evidence="2">U-box domain-containing protein</fullName>
    </recommendedName>
</protein>
<dbReference type="PANTHER" id="PTHR13931">
    <property type="entry name" value="UBIQUITINATION FACTOR E4"/>
    <property type="match status" value="1"/>
</dbReference>
<gene>
    <name evidence="3" type="ORF">PBAH0796_LOCUS32110</name>
</gene>
<dbReference type="SMART" id="SM00504">
    <property type="entry name" value="Ubox"/>
    <property type="match status" value="1"/>
</dbReference>
<feature type="domain" description="U-box" evidence="2">
    <location>
        <begin position="294"/>
        <end position="368"/>
    </location>
</feature>
<dbReference type="GO" id="GO:0000209">
    <property type="term" value="P:protein polyubiquitination"/>
    <property type="evidence" value="ECO:0007669"/>
    <property type="project" value="TreeGrafter"/>
</dbReference>
<evidence type="ECO:0000313" key="3">
    <source>
        <dbReference type="EMBL" id="CAD8388422.1"/>
    </source>
</evidence>
<feature type="region of interest" description="Disordered" evidence="1">
    <location>
        <begin position="86"/>
        <end position="129"/>
    </location>
</feature>
<feature type="region of interest" description="Disordered" evidence="1">
    <location>
        <begin position="36"/>
        <end position="61"/>
    </location>
</feature>